<sequence>MFHSLYDKPLGSPEHPLVMRFSADAQEIFREWMQKIFKEAKGNNLSESLQSHLLKMPKTIASLALIFELTEGGRFEINKGALQTALRWEKYLLSHVKRLYAAGNASIEDCAKLIVERCDCLPDGFTLRDIHQRSWSSLKDNQAVKQALELLYRCNYIREIASDNSSKSGRPTIRYEWNPLAKSYKTPQ</sequence>
<evidence type="ECO:0000313" key="1">
    <source>
        <dbReference type="EMBL" id="EJF84689.1"/>
    </source>
</evidence>
<name>A0ABN0GNS5_BAREL</name>
<gene>
    <name evidence="1" type="ORF">MCU_00267</name>
</gene>
<dbReference type="Pfam" id="PF13148">
    <property type="entry name" value="DUF3987"/>
    <property type="match status" value="1"/>
</dbReference>
<protein>
    <recommendedName>
        <fullName evidence="3">DUF3987 domain-containing protein</fullName>
    </recommendedName>
</protein>
<evidence type="ECO:0008006" key="3">
    <source>
        <dbReference type="Google" id="ProtNLM"/>
    </source>
</evidence>
<dbReference type="InterPro" id="IPR025048">
    <property type="entry name" value="DUF3987"/>
</dbReference>
<evidence type="ECO:0000313" key="2">
    <source>
        <dbReference type="Proteomes" id="UP000008942"/>
    </source>
</evidence>
<proteinExistence type="predicted"/>
<dbReference type="EMBL" id="AILW01000002">
    <property type="protein sequence ID" value="EJF84689.1"/>
    <property type="molecule type" value="Genomic_DNA"/>
</dbReference>
<reference evidence="1 2" key="1">
    <citation type="submission" date="2012-03" db="EMBL/GenBank/DDBJ databases">
        <title>The Genome Sequence of Bartonella elizabethae Re6043vi.</title>
        <authorList>
            <consortium name="The Broad Institute Genome Sequencing Platform"/>
            <consortium name="The Broad Institute Genome Sequencing Center for Infectious Disease"/>
            <person name="Feldgarden M."/>
            <person name="Kirby J."/>
            <person name="Kosoy M."/>
            <person name="Birtles R."/>
            <person name="Probert W.S."/>
            <person name="Chiaraviglio L."/>
            <person name="Young S.K."/>
            <person name="Zeng Q."/>
            <person name="Gargeya S."/>
            <person name="Fitzgerald M."/>
            <person name="Haas B."/>
            <person name="Abouelleil A."/>
            <person name="Alvarado L."/>
            <person name="Arachchi H.M."/>
            <person name="Berlin A."/>
            <person name="Chapman S.B."/>
            <person name="Gearin G."/>
            <person name="Goldberg J."/>
            <person name="Griggs A."/>
            <person name="Gujja S."/>
            <person name="Hansen M."/>
            <person name="Heiman D."/>
            <person name="Howarth C."/>
            <person name="Larimer J."/>
            <person name="Lui A."/>
            <person name="MacDonald P.J.P."/>
            <person name="McCowen C."/>
            <person name="Montmayeur A."/>
            <person name="Murphy C."/>
            <person name="Neiman D."/>
            <person name="Pearson M."/>
            <person name="Priest M."/>
            <person name="Roberts A."/>
            <person name="Saif S."/>
            <person name="Shea T."/>
            <person name="Sisk P."/>
            <person name="Stolte C."/>
            <person name="Sykes S."/>
            <person name="Wortman J."/>
            <person name="Nusbaum C."/>
            <person name="Birren B."/>
        </authorList>
    </citation>
    <scope>NUCLEOTIDE SEQUENCE [LARGE SCALE GENOMIC DNA]</scope>
    <source>
        <strain evidence="1 2">Re6043vi</strain>
    </source>
</reference>
<organism evidence="1 2">
    <name type="scientific">Bartonella elizabethae Re6043vi</name>
    <dbReference type="NCBI Taxonomy" id="1094554"/>
    <lineage>
        <taxon>Bacteria</taxon>
        <taxon>Pseudomonadati</taxon>
        <taxon>Pseudomonadota</taxon>
        <taxon>Alphaproteobacteria</taxon>
        <taxon>Hyphomicrobiales</taxon>
        <taxon>Bartonellaceae</taxon>
        <taxon>Bartonella</taxon>
    </lineage>
</organism>
<comment type="caution">
    <text evidence="1">The sequence shown here is derived from an EMBL/GenBank/DDBJ whole genome shotgun (WGS) entry which is preliminary data.</text>
</comment>
<dbReference type="Proteomes" id="UP000008942">
    <property type="component" value="Unassembled WGS sequence"/>
</dbReference>
<keyword evidence="2" id="KW-1185">Reference proteome</keyword>
<accession>A0ABN0GNS5</accession>